<protein>
    <submittedName>
        <fullName evidence="2">Uncharacterized protein</fullName>
    </submittedName>
</protein>
<reference evidence="2 3" key="1">
    <citation type="submission" date="2016-11" db="EMBL/GenBank/DDBJ databases">
        <authorList>
            <person name="Jaros S."/>
            <person name="Januszkiewicz K."/>
            <person name="Wedrychowicz H."/>
        </authorList>
    </citation>
    <scope>NUCLEOTIDE SEQUENCE [LARGE SCALE GENOMIC DNA]</scope>
    <source>
        <strain evidence="2 3">DSM 3089</strain>
    </source>
</reference>
<feature type="transmembrane region" description="Helical" evidence="1">
    <location>
        <begin position="60"/>
        <end position="79"/>
    </location>
</feature>
<gene>
    <name evidence="2" type="ORF">SAMN02745196_02984</name>
</gene>
<keyword evidence="1" id="KW-0472">Membrane</keyword>
<keyword evidence="1" id="KW-1133">Transmembrane helix</keyword>
<accession>A0A1M5YJA4</accession>
<name>A0A1M5YJA4_9CLOT</name>
<evidence type="ECO:0000256" key="1">
    <source>
        <dbReference type="SAM" id="Phobius"/>
    </source>
</evidence>
<keyword evidence="3" id="KW-1185">Reference proteome</keyword>
<dbReference type="AlphaFoldDB" id="A0A1M5YJA4"/>
<evidence type="ECO:0000313" key="2">
    <source>
        <dbReference type="EMBL" id="SHI11959.1"/>
    </source>
</evidence>
<proteinExistence type="predicted"/>
<evidence type="ECO:0000313" key="3">
    <source>
        <dbReference type="Proteomes" id="UP000184526"/>
    </source>
</evidence>
<feature type="transmembrane region" description="Helical" evidence="1">
    <location>
        <begin position="21"/>
        <end position="48"/>
    </location>
</feature>
<sequence length="81" mass="9477">MFHVYTVIVPYEIFIIKIGNYGAYLISIIISMAIVVDSIVGMIISSIINKFTHSFKMYKIWMGIFIFVHFFIICFQFLLLV</sequence>
<dbReference type="Proteomes" id="UP000184526">
    <property type="component" value="Unassembled WGS sequence"/>
</dbReference>
<dbReference type="EMBL" id="FQXP01000016">
    <property type="protein sequence ID" value="SHI11959.1"/>
    <property type="molecule type" value="Genomic_DNA"/>
</dbReference>
<organism evidence="2 3">
    <name type="scientific">Clostridium collagenovorans DSM 3089</name>
    <dbReference type="NCBI Taxonomy" id="1121306"/>
    <lineage>
        <taxon>Bacteria</taxon>
        <taxon>Bacillati</taxon>
        <taxon>Bacillota</taxon>
        <taxon>Clostridia</taxon>
        <taxon>Eubacteriales</taxon>
        <taxon>Clostridiaceae</taxon>
        <taxon>Clostridium</taxon>
    </lineage>
</organism>
<keyword evidence="1" id="KW-0812">Transmembrane</keyword>